<reference evidence="1 2" key="1">
    <citation type="submission" date="2019-02" db="EMBL/GenBank/DDBJ databases">
        <title>Deep-cultivation of Planctomycetes and their phenomic and genomic characterization uncovers novel biology.</title>
        <authorList>
            <person name="Wiegand S."/>
            <person name="Jogler M."/>
            <person name="Boedeker C."/>
            <person name="Pinto D."/>
            <person name="Vollmers J."/>
            <person name="Rivas-Marin E."/>
            <person name="Kohn T."/>
            <person name="Peeters S.H."/>
            <person name="Heuer A."/>
            <person name="Rast P."/>
            <person name="Oberbeckmann S."/>
            <person name="Bunk B."/>
            <person name="Jeske O."/>
            <person name="Meyerdierks A."/>
            <person name="Storesund J.E."/>
            <person name="Kallscheuer N."/>
            <person name="Luecker S."/>
            <person name="Lage O.M."/>
            <person name="Pohl T."/>
            <person name="Merkel B.J."/>
            <person name="Hornburger P."/>
            <person name="Mueller R.-W."/>
            <person name="Bruemmer F."/>
            <person name="Labrenz M."/>
            <person name="Spormann A.M."/>
            <person name="Op Den Camp H."/>
            <person name="Overmann J."/>
            <person name="Amann R."/>
            <person name="Jetten M.S.M."/>
            <person name="Mascher T."/>
            <person name="Medema M.H."/>
            <person name="Devos D.P."/>
            <person name="Kaster A.-K."/>
            <person name="Ovreas L."/>
            <person name="Rohde M."/>
            <person name="Galperin M.Y."/>
            <person name="Jogler C."/>
        </authorList>
    </citation>
    <scope>NUCLEOTIDE SEQUENCE [LARGE SCALE GENOMIC DNA]</scope>
    <source>
        <strain evidence="1 2">Pan54</strain>
    </source>
</reference>
<sequence>MDPTERKTLFKNNFKLGKKYFELLEFEDDQKTASLKYISDKLRWSESNYQWLRRIASRGISHITKKRAEELQNLQRLFHIEHGWFDERSIESLELSIGMQKFWNRPHSPNYSQPERRKPLPEYTMNQLLQIGAEVASKHPNEIRSADQIINSVVPTSVGNKAREFVRVIPQFLNLPEAKYPADDIDDQKQDEQFEEEYIDDRLENL</sequence>
<dbReference type="RefSeq" id="WP_146505975.1">
    <property type="nucleotide sequence ID" value="NZ_SJPG01000001.1"/>
</dbReference>
<gene>
    <name evidence="1" type="ORF">Pan54_50100</name>
</gene>
<accession>A0A5C5XNX0</accession>
<name>A0A5C5XNX0_9PLAN</name>
<dbReference type="AlphaFoldDB" id="A0A5C5XNX0"/>
<evidence type="ECO:0000313" key="2">
    <source>
        <dbReference type="Proteomes" id="UP000316095"/>
    </source>
</evidence>
<keyword evidence="2" id="KW-1185">Reference proteome</keyword>
<protein>
    <submittedName>
        <fullName evidence="1">Uncharacterized protein</fullName>
    </submittedName>
</protein>
<comment type="caution">
    <text evidence="1">The sequence shown here is derived from an EMBL/GenBank/DDBJ whole genome shotgun (WGS) entry which is preliminary data.</text>
</comment>
<dbReference type="EMBL" id="SJPG01000001">
    <property type="protein sequence ID" value="TWT64249.1"/>
    <property type="molecule type" value="Genomic_DNA"/>
</dbReference>
<evidence type="ECO:0000313" key="1">
    <source>
        <dbReference type="EMBL" id="TWT64249.1"/>
    </source>
</evidence>
<proteinExistence type="predicted"/>
<dbReference type="Proteomes" id="UP000316095">
    <property type="component" value="Unassembled WGS sequence"/>
</dbReference>
<organism evidence="1 2">
    <name type="scientific">Rubinisphaera italica</name>
    <dbReference type="NCBI Taxonomy" id="2527969"/>
    <lineage>
        <taxon>Bacteria</taxon>
        <taxon>Pseudomonadati</taxon>
        <taxon>Planctomycetota</taxon>
        <taxon>Planctomycetia</taxon>
        <taxon>Planctomycetales</taxon>
        <taxon>Planctomycetaceae</taxon>
        <taxon>Rubinisphaera</taxon>
    </lineage>
</organism>